<evidence type="ECO:0000313" key="1">
    <source>
        <dbReference type="EMBL" id="KAJ1372899.1"/>
    </source>
</evidence>
<gene>
    <name evidence="1" type="ORF">KIN20_035193</name>
</gene>
<accession>A0AAD5RDU8</accession>
<sequence length="187" mass="21912">MYCILLFVVSVVFGATRDYEGFCHDYLECMQQLEEKQSNCLRLEQNITMTNSDSCTRRRWKLKITLHGLHLRRAELARDCVQIHTRDAKISQSTLTSEEMDSCLSVRAKFAFARVNQRKIHSSNQSRKSDVKKALMCRRDTKLWHKNCSHLAKCCPLTLDCKLTTKEIMEQIYEERTLLRELNSVCN</sequence>
<dbReference type="AlphaFoldDB" id="A0AAD5RDU8"/>
<reference evidence="1" key="1">
    <citation type="submission" date="2021-06" db="EMBL/GenBank/DDBJ databases">
        <title>Parelaphostrongylus tenuis whole genome reference sequence.</title>
        <authorList>
            <person name="Garwood T.J."/>
            <person name="Larsen P.A."/>
            <person name="Fountain-Jones N.M."/>
            <person name="Garbe J.R."/>
            <person name="Macchietto M.G."/>
            <person name="Kania S.A."/>
            <person name="Gerhold R.W."/>
            <person name="Richards J.E."/>
            <person name="Wolf T.M."/>
        </authorList>
    </citation>
    <scope>NUCLEOTIDE SEQUENCE</scope>
    <source>
        <strain evidence="1">MNPRO001-30</strain>
        <tissue evidence="1">Meninges</tissue>
    </source>
</reference>
<dbReference type="EMBL" id="JAHQIW010007200">
    <property type="protein sequence ID" value="KAJ1372899.1"/>
    <property type="molecule type" value="Genomic_DNA"/>
</dbReference>
<name>A0AAD5RDU8_PARTN</name>
<keyword evidence="2" id="KW-1185">Reference proteome</keyword>
<dbReference type="Proteomes" id="UP001196413">
    <property type="component" value="Unassembled WGS sequence"/>
</dbReference>
<organism evidence="1 2">
    <name type="scientific">Parelaphostrongylus tenuis</name>
    <name type="common">Meningeal worm</name>
    <dbReference type="NCBI Taxonomy" id="148309"/>
    <lineage>
        <taxon>Eukaryota</taxon>
        <taxon>Metazoa</taxon>
        <taxon>Ecdysozoa</taxon>
        <taxon>Nematoda</taxon>
        <taxon>Chromadorea</taxon>
        <taxon>Rhabditida</taxon>
        <taxon>Rhabditina</taxon>
        <taxon>Rhabditomorpha</taxon>
        <taxon>Strongyloidea</taxon>
        <taxon>Metastrongylidae</taxon>
        <taxon>Parelaphostrongylus</taxon>
    </lineage>
</organism>
<comment type="caution">
    <text evidence="1">The sequence shown here is derived from an EMBL/GenBank/DDBJ whole genome shotgun (WGS) entry which is preliminary data.</text>
</comment>
<evidence type="ECO:0000313" key="2">
    <source>
        <dbReference type="Proteomes" id="UP001196413"/>
    </source>
</evidence>
<proteinExistence type="predicted"/>
<protein>
    <submittedName>
        <fullName evidence="1">Uncharacterized protein</fullName>
    </submittedName>
</protein>